<organism evidence="1 2">
    <name type="scientific">Nostoc sphaeroides CCNUC1</name>
    <dbReference type="NCBI Taxonomy" id="2653204"/>
    <lineage>
        <taxon>Bacteria</taxon>
        <taxon>Bacillati</taxon>
        <taxon>Cyanobacteriota</taxon>
        <taxon>Cyanophyceae</taxon>
        <taxon>Nostocales</taxon>
        <taxon>Nostocaceae</taxon>
        <taxon>Nostoc</taxon>
    </lineage>
</organism>
<dbReference type="Proteomes" id="UP000326678">
    <property type="component" value="Chromosome pGXM02"/>
</dbReference>
<sequence>MQPLACYLPLPQTIDNKCTADFLDNKYNTLPRITVGEISVRQYK</sequence>
<evidence type="ECO:0000313" key="2">
    <source>
        <dbReference type="Proteomes" id="UP000326678"/>
    </source>
</evidence>
<protein>
    <submittedName>
        <fullName evidence="1">Uncharacterized protein</fullName>
    </submittedName>
</protein>
<dbReference type="KEGG" id="nsh:GXM_10437"/>
<dbReference type="EMBL" id="CP045229">
    <property type="protein sequence ID" value="QFS52682.1"/>
    <property type="molecule type" value="Genomic_DNA"/>
</dbReference>
<dbReference type="AlphaFoldDB" id="A0A5P8WJQ2"/>
<reference evidence="1 2" key="1">
    <citation type="submission" date="2019-10" db="EMBL/GenBank/DDBJ databases">
        <title>Genomic and transcriptomic insights into the perfect genentic adaptation of a filamentous nitrogen-fixing cyanobacterium to rice fields.</title>
        <authorList>
            <person name="Chen Z."/>
        </authorList>
    </citation>
    <scope>NUCLEOTIDE SEQUENCE [LARGE SCALE GENOMIC DNA]</scope>
    <source>
        <strain evidence="1">CCNUC1</strain>
    </source>
</reference>
<gene>
    <name evidence="1" type="ORF">GXM_10437</name>
</gene>
<proteinExistence type="predicted"/>
<accession>A0A5P8WJQ2</accession>
<name>A0A5P8WJQ2_9NOSO</name>
<keyword evidence="2" id="KW-1185">Reference proteome</keyword>
<evidence type="ECO:0000313" key="1">
    <source>
        <dbReference type="EMBL" id="QFS52682.1"/>
    </source>
</evidence>